<reference evidence="9 10" key="1">
    <citation type="journal article" date="2014" name="Gene">
        <title>A comparative genomic analysis of the alkalitolerant soil bacterium Bacillus lehensis G1.</title>
        <authorList>
            <person name="Noor Y.M."/>
            <person name="Samsulrizal N.H."/>
            <person name="Jema'on N.A."/>
            <person name="Low K.O."/>
            <person name="Ramli A.N."/>
            <person name="Alias N.I."/>
            <person name="Damis S.I."/>
            <person name="Fuzi S.F."/>
            <person name="Isa M.N."/>
            <person name="Murad A.M."/>
            <person name="Raih M.F."/>
            <person name="Bakar F.D."/>
            <person name="Najimudin N."/>
            <person name="Mahadi N.M."/>
            <person name="Illias R.M."/>
        </authorList>
    </citation>
    <scope>NUCLEOTIDE SEQUENCE [LARGE SCALE GENOMIC DNA]</scope>
    <source>
        <strain evidence="9 10">G1</strain>
    </source>
</reference>
<evidence type="ECO:0000256" key="7">
    <source>
        <dbReference type="SAM" id="Phobius"/>
    </source>
</evidence>
<dbReference type="Proteomes" id="UP000027142">
    <property type="component" value="Chromosome"/>
</dbReference>
<evidence type="ECO:0000313" key="10">
    <source>
        <dbReference type="Proteomes" id="UP000027142"/>
    </source>
</evidence>
<keyword evidence="3 7" id="KW-0812">Transmembrane</keyword>
<feature type="transmembrane region" description="Helical" evidence="7">
    <location>
        <begin position="415"/>
        <end position="434"/>
    </location>
</feature>
<dbReference type="PROSITE" id="PS51257">
    <property type="entry name" value="PROKAR_LIPOPROTEIN"/>
    <property type="match status" value="1"/>
</dbReference>
<feature type="transmembrane region" description="Helical" evidence="7">
    <location>
        <begin position="98"/>
        <end position="119"/>
    </location>
</feature>
<dbReference type="OrthoDB" id="9780162at2"/>
<dbReference type="Gene3D" id="1.20.1740.10">
    <property type="entry name" value="Amino acid/polyamine transporter I"/>
    <property type="match status" value="1"/>
</dbReference>
<keyword evidence="2" id="KW-0813">Transport</keyword>
<name>A0A060LXC2_9BACI</name>
<evidence type="ECO:0000256" key="4">
    <source>
        <dbReference type="ARBA" id="ARBA00022970"/>
    </source>
</evidence>
<dbReference type="AlphaFoldDB" id="A0A060LXC2"/>
<dbReference type="PANTHER" id="PTHR43495:SF5">
    <property type="entry name" value="GAMMA-AMINOBUTYRIC ACID PERMEASE"/>
    <property type="match status" value="1"/>
</dbReference>
<feature type="transmembrane region" description="Helical" evidence="7">
    <location>
        <begin position="280"/>
        <end position="309"/>
    </location>
</feature>
<dbReference type="PANTHER" id="PTHR43495">
    <property type="entry name" value="GABA PERMEASE"/>
    <property type="match status" value="1"/>
</dbReference>
<dbReference type="eggNOG" id="COG1113">
    <property type="taxonomic scope" value="Bacteria"/>
</dbReference>
<dbReference type="GO" id="GO:0005886">
    <property type="term" value="C:plasma membrane"/>
    <property type="evidence" value="ECO:0007669"/>
    <property type="project" value="UniProtKB-SubCell"/>
</dbReference>
<proteinExistence type="predicted"/>
<dbReference type="RefSeq" id="WP_038483392.1">
    <property type="nucleotide sequence ID" value="NZ_CP003923.1"/>
</dbReference>
<organism evidence="9 10">
    <name type="scientific">Shouchella lehensis G1</name>
    <dbReference type="NCBI Taxonomy" id="1246626"/>
    <lineage>
        <taxon>Bacteria</taxon>
        <taxon>Bacillati</taxon>
        <taxon>Bacillota</taxon>
        <taxon>Bacilli</taxon>
        <taxon>Bacillales</taxon>
        <taxon>Bacillaceae</taxon>
        <taxon>Shouchella</taxon>
    </lineage>
</organism>
<keyword evidence="4" id="KW-0029">Amino-acid transport</keyword>
<dbReference type="GO" id="GO:0006865">
    <property type="term" value="P:amino acid transport"/>
    <property type="evidence" value="ECO:0007669"/>
    <property type="project" value="UniProtKB-KW"/>
</dbReference>
<feature type="transmembrane region" description="Helical" evidence="7">
    <location>
        <begin position="201"/>
        <end position="225"/>
    </location>
</feature>
<keyword evidence="5 7" id="KW-1133">Transmembrane helix</keyword>
<dbReference type="KEGG" id="ble:BleG1_3369"/>
<evidence type="ECO:0000256" key="3">
    <source>
        <dbReference type="ARBA" id="ARBA00022692"/>
    </source>
</evidence>
<evidence type="ECO:0000256" key="5">
    <source>
        <dbReference type="ARBA" id="ARBA00022989"/>
    </source>
</evidence>
<dbReference type="PIRSF" id="PIRSF006060">
    <property type="entry name" value="AA_transporter"/>
    <property type="match status" value="1"/>
</dbReference>
<dbReference type="STRING" id="1246626.BleG1_3369"/>
<feature type="transmembrane region" description="Helical" evidence="7">
    <location>
        <begin position="125"/>
        <end position="144"/>
    </location>
</feature>
<dbReference type="PATRIC" id="fig|1246626.3.peg.3348"/>
<dbReference type="HOGENOM" id="CLU_007946_9_3_9"/>
<dbReference type="GO" id="GO:0055085">
    <property type="term" value="P:transmembrane transport"/>
    <property type="evidence" value="ECO:0007669"/>
    <property type="project" value="InterPro"/>
</dbReference>
<comment type="subcellular location">
    <subcellularLocation>
        <location evidence="1">Cell membrane</location>
        <topology evidence="1">Multi-pass membrane protein</topology>
    </subcellularLocation>
</comment>
<feature type="transmembrane region" description="Helical" evidence="7">
    <location>
        <begin position="156"/>
        <end position="177"/>
    </location>
</feature>
<dbReference type="EMBL" id="CP003923">
    <property type="protein sequence ID" value="AIC95916.1"/>
    <property type="molecule type" value="Genomic_DNA"/>
</dbReference>
<evidence type="ECO:0000259" key="8">
    <source>
        <dbReference type="Pfam" id="PF00324"/>
    </source>
</evidence>
<feature type="transmembrane region" description="Helical" evidence="7">
    <location>
        <begin position="45"/>
        <end position="65"/>
    </location>
</feature>
<feature type="domain" description="Amino acid permease/ SLC12A" evidence="8">
    <location>
        <begin position="19"/>
        <end position="381"/>
    </location>
</feature>
<feature type="transmembrane region" description="Helical" evidence="7">
    <location>
        <begin position="237"/>
        <end position="260"/>
    </location>
</feature>
<sequence length="450" mass="49196">MAKQKKLKAKGGLAWWQLSLLGIGCTIGTGYFLGSSIGISLAGPAIVASFLLAAVGTYFVFIALAQMTANDPQEGSFSVYAEKAFGEKLGFASGWNYWVSNILIIGSQLTALSILSQFWFESTPLWVFALLYSSLGIFVVILGTKGFDSVENVLSVIKVAAIFMFVVLGILAVFHLINHTGQEPMLPSNVQEWFPRGFPGFWGSLIYAFYAFGGIEVIGLMAMQLKKKEEAPKAGKVLLIGVTVLYTLSLGFAISLVPYTAFNDSESPFVTAMSAYGLAFFPHVFNGAIIIAGFSAMTASLFGVTTLLAQLAKQKHAPSFFQKRVSFHDLPFYSLLLATCGLIFAVVAALLLPGRLFEYITTAAGILILVNWMIILLSNWRLLQPTLWRICGHIIGFLLMLFAITGIALEETGRPGLYVSLAFLFAIIVVTFIVKKKRYKPKVWNGYPRK</sequence>
<gene>
    <name evidence="9" type="ORF">BleG1_3369</name>
</gene>
<evidence type="ECO:0000256" key="2">
    <source>
        <dbReference type="ARBA" id="ARBA00022448"/>
    </source>
</evidence>
<feature type="transmembrane region" description="Helical" evidence="7">
    <location>
        <begin position="359"/>
        <end position="378"/>
    </location>
</feature>
<feature type="transmembrane region" description="Helical" evidence="7">
    <location>
        <begin position="12"/>
        <end position="33"/>
    </location>
</feature>
<evidence type="ECO:0000256" key="6">
    <source>
        <dbReference type="ARBA" id="ARBA00023136"/>
    </source>
</evidence>
<feature type="transmembrane region" description="Helical" evidence="7">
    <location>
        <begin position="330"/>
        <end position="353"/>
    </location>
</feature>
<keyword evidence="6 7" id="KW-0472">Membrane</keyword>
<accession>A0A060LXC2</accession>
<evidence type="ECO:0000313" key="9">
    <source>
        <dbReference type="EMBL" id="AIC95916.1"/>
    </source>
</evidence>
<evidence type="ECO:0000256" key="1">
    <source>
        <dbReference type="ARBA" id="ARBA00004651"/>
    </source>
</evidence>
<protein>
    <submittedName>
        <fullName evidence="9">Transporter protein</fullName>
    </submittedName>
</protein>
<dbReference type="InterPro" id="IPR004841">
    <property type="entry name" value="AA-permease/SLC12A_dom"/>
</dbReference>
<dbReference type="Pfam" id="PF00324">
    <property type="entry name" value="AA_permease"/>
    <property type="match status" value="1"/>
</dbReference>
<feature type="transmembrane region" description="Helical" evidence="7">
    <location>
        <begin position="390"/>
        <end position="409"/>
    </location>
</feature>
<keyword evidence="10" id="KW-1185">Reference proteome</keyword>